<organism evidence="2 3">
    <name type="scientific">Lacicoccus alkaliphilus DSM 16010</name>
    <dbReference type="NCBI Taxonomy" id="1123231"/>
    <lineage>
        <taxon>Bacteria</taxon>
        <taxon>Bacillati</taxon>
        <taxon>Bacillota</taxon>
        <taxon>Bacilli</taxon>
        <taxon>Bacillales</taxon>
        <taxon>Salinicoccaceae</taxon>
        <taxon>Lacicoccus</taxon>
    </lineage>
</organism>
<dbReference type="CDD" id="cd14845">
    <property type="entry name" value="L-Ala-D-Glu_peptidase_like"/>
    <property type="match status" value="1"/>
</dbReference>
<dbReference type="STRING" id="1123231.SAMN02745189_01439"/>
<dbReference type="GO" id="GO:0008233">
    <property type="term" value="F:peptidase activity"/>
    <property type="evidence" value="ECO:0007669"/>
    <property type="project" value="InterPro"/>
</dbReference>
<dbReference type="InterPro" id="IPR009045">
    <property type="entry name" value="Zn_M74/Hedgehog-like"/>
</dbReference>
<dbReference type="InterPro" id="IPR052179">
    <property type="entry name" value="DD-CPase-like"/>
</dbReference>
<sequence>MITMLRWKSNEIVKGDIFLQHSIKRYSQILVGFALLVTLSFTYDGEAEAAGTQGIYYGLHPDVVQKAELVRQIAAEQGILIRYTDGYRSFEQQDALYNQGRITEGPVVTNARGGQSYHNYGLAIDFVLTDHYGNAHWELDRDINGNGVSDWVDVGNIAKSVGFTWGGDWASFPDYPHLQLDYGMSLADLQYWYNQGYYQFAY</sequence>
<dbReference type="InterPro" id="IPR039561">
    <property type="entry name" value="Peptidase_M15C"/>
</dbReference>
<dbReference type="Gene3D" id="3.30.1380.10">
    <property type="match status" value="1"/>
</dbReference>
<gene>
    <name evidence="2" type="ORF">SAMN02745189_01439</name>
</gene>
<feature type="domain" description="Peptidase M15C" evidence="1">
    <location>
        <begin position="111"/>
        <end position="179"/>
    </location>
</feature>
<dbReference type="SUPFAM" id="SSF55166">
    <property type="entry name" value="Hedgehog/DD-peptidase"/>
    <property type="match status" value="1"/>
</dbReference>
<keyword evidence="3" id="KW-1185">Reference proteome</keyword>
<dbReference type="EMBL" id="FRCF01000004">
    <property type="protein sequence ID" value="SHM02835.1"/>
    <property type="molecule type" value="Genomic_DNA"/>
</dbReference>
<dbReference type="PANTHER" id="PTHR34385:SF1">
    <property type="entry name" value="PEPTIDOGLYCAN L-ALANYL-D-GLUTAMATE ENDOPEPTIDASE CWLK"/>
    <property type="match status" value="1"/>
</dbReference>
<reference evidence="2 3" key="1">
    <citation type="submission" date="2016-11" db="EMBL/GenBank/DDBJ databases">
        <authorList>
            <person name="Jaros S."/>
            <person name="Januszkiewicz K."/>
            <person name="Wedrychowicz H."/>
        </authorList>
    </citation>
    <scope>NUCLEOTIDE SEQUENCE [LARGE SCALE GENOMIC DNA]</scope>
    <source>
        <strain evidence="2 3">DSM 16010</strain>
    </source>
</reference>
<accession>A0A1M7FFU0</accession>
<dbReference type="PANTHER" id="PTHR34385">
    <property type="entry name" value="D-ALANYL-D-ALANINE CARBOXYPEPTIDASE"/>
    <property type="match status" value="1"/>
</dbReference>
<proteinExistence type="predicted"/>
<dbReference type="Proteomes" id="UP000184206">
    <property type="component" value="Unassembled WGS sequence"/>
</dbReference>
<evidence type="ECO:0000313" key="3">
    <source>
        <dbReference type="Proteomes" id="UP000184206"/>
    </source>
</evidence>
<dbReference type="Pfam" id="PF13539">
    <property type="entry name" value="Peptidase_M15_4"/>
    <property type="match status" value="1"/>
</dbReference>
<protein>
    <submittedName>
        <fullName evidence="2">Peptidoglycan L-alanyl-D-glutamate endopeptidase CwlK</fullName>
    </submittedName>
</protein>
<name>A0A1M7FFU0_9BACL</name>
<evidence type="ECO:0000259" key="1">
    <source>
        <dbReference type="Pfam" id="PF13539"/>
    </source>
</evidence>
<dbReference type="AlphaFoldDB" id="A0A1M7FFU0"/>
<evidence type="ECO:0000313" key="2">
    <source>
        <dbReference type="EMBL" id="SHM02835.1"/>
    </source>
</evidence>